<comment type="caution">
    <text evidence="1">The sequence shown here is derived from an EMBL/GenBank/DDBJ whole genome shotgun (WGS) entry which is preliminary data.</text>
</comment>
<dbReference type="InterPro" id="IPR018673">
    <property type="entry name" value="DUF2141"/>
</dbReference>
<name>A0AAN5AJX5_9BACT</name>
<evidence type="ECO:0000313" key="1">
    <source>
        <dbReference type="EMBL" id="GJM61302.1"/>
    </source>
</evidence>
<accession>A0AAN5AJX5</accession>
<evidence type="ECO:0008006" key="3">
    <source>
        <dbReference type="Google" id="ProtNLM"/>
    </source>
</evidence>
<gene>
    <name evidence="1" type="ORF">PEDI_18540</name>
</gene>
<dbReference type="Pfam" id="PF09912">
    <property type="entry name" value="DUF2141"/>
    <property type="match status" value="1"/>
</dbReference>
<dbReference type="EMBL" id="BQKE01000001">
    <property type="protein sequence ID" value="GJM61302.1"/>
    <property type="molecule type" value="Genomic_DNA"/>
</dbReference>
<dbReference type="AlphaFoldDB" id="A0AAN5AJX5"/>
<dbReference type="Proteomes" id="UP001310022">
    <property type="component" value="Unassembled WGS sequence"/>
</dbReference>
<reference evidence="1 2" key="1">
    <citation type="submission" date="2021-12" db="EMBL/GenBank/DDBJ databases">
        <title>Genome sequencing of bacteria with rrn-lacking chromosome and rrn-plasmid.</title>
        <authorList>
            <person name="Anda M."/>
            <person name="Iwasaki W."/>
        </authorList>
    </citation>
    <scope>NUCLEOTIDE SEQUENCE [LARGE SCALE GENOMIC DNA]</scope>
    <source>
        <strain evidence="1 2">NBRC 15940</strain>
    </source>
</reference>
<keyword evidence="2" id="KW-1185">Reference proteome</keyword>
<proteinExistence type="predicted"/>
<protein>
    <recommendedName>
        <fullName evidence="3">DUF2141 domain-containing protein</fullName>
    </recommendedName>
</protein>
<organism evidence="1 2">
    <name type="scientific">Persicobacter diffluens</name>
    <dbReference type="NCBI Taxonomy" id="981"/>
    <lineage>
        <taxon>Bacteria</taxon>
        <taxon>Pseudomonadati</taxon>
        <taxon>Bacteroidota</taxon>
        <taxon>Cytophagia</taxon>
        <taxon>Cytophagales</taxon>
        <taxon>Persicobacteraceae</taxon>
        <taxon>Persicobacter</taxon>
    </lineage>
</organism>
<evidence type="ECO:0000313" key="2">
    <source>
        <dbReference type="Proteomes" id="UP001310022"/>
    </source>
</evidence>
<sequence length="126" mass="14324">MILVAQNNKLTIEIQGLRNENGAINYLLFDQEEGFPDKKERAIRKNVVHARDGIIEISGLKSADYAVVVLHDENQDLKMNYNWVGFPTEGFGFSNNHRLLSGPPSFDRSSFSLDTDAHIIIKMKYL</sequence>